<evidence type="ECO:0000256" key="6">
    <source>
        <dbReference type="ARBA" id="ARBA00048372"/>
    </source>
</evidence>
<evidence type="ECO:0000313" key="10">
    <source>
        <dbReference type="Proteomes" id="UP000198341"/>
    </source>
</evidence>
<dbReference type="CDD" id="cd04301">
    <property type="entry name" value="NAT_SF"/>
    <property type="match status" value="1"/>
</dbReference>
<dbReference type="InterPro" id="IPR016181">
    <property type="entry name" value="Acyl_CoA_acyltransferase"/>
</dbReference>
<feature type="region of interest" description="Disordered" evidence="7">
    <location>
        <begin position="34"/>
        <end position="59"/>
    </location>
</feature>
<dbReference type="PANTHER" id="PTHR30602:SF12">
    <property type="entry name" value="AMINO-ACID ACETYLTRANSFERASE NAGS1, CHLOROPLASTIC-RELATED"/>
    <property type="match status" value="1"/>
</dbReference>
<dbReference type="PROSITE" id="PS51186">
    <property type="entry name" value="GNAT"/>
    <property type="match status" value="1"/>
</dbReference>
<feature type="region of interest" description="Disordered" evidence="7">
    <location>
        <begin position="378"/>
        <end position="397"/>
    </location>
</feature>
<dbReference type="KEGG" id="bpg:Bathy01g07010"/>
<dbReference type="Gene3D" id="3.40.1160.10">
    <property type="entry name" value="Acetylglutamate kinase-like"/>
    <property type="match status" value="1"/>
</dbReference>
<comment type="catalytic activity">
    <reaction evidence="6">
        <text>L-glutamate + acetyl-CoA = N-acetyl-L-glutamate + CoA + H(+)</text>
        <dbReference type="Rhea" id="RHEA:24292"/>
        <dbReference type="ChEBI" id="CHEBI:15378"/>
        <dbReference type="ChEBI" id="CHEBI:29985"/>
        <dbReference type="ChEBI" id="CHEBI:44337"/>
        <dbReference type="ChEBI" id="CHEBI:57287"/>
        <dbReference type="ChEBI" id="CHEBI:57288"/>
        <dbReference type="EC" id="2.3.1.1"/>
    </reaction>
</comment>
<evidence type="ECO:0000256" key="1">
    <source>
        <dbReference type="ARBA" id="ARBA00004925"/>
    </source>
</evidence>
<evidence type="ECO:0000256" key="3">
    <source>
        <dbReference type="ARBA" id="ARBA00012697"/>
    </source>
</evidence>
<dbReference type="eggNOG" id="KOG2436">
    <property type="taxonomic scope" value="Eukaryota"/>
</dbReference>
<dbReference type="InterPro" id="IPR001048">
    <property type="entry name" value="Asp/Glu/Uridylate_kinase"/>
</dbReference>
<feature type="domain" description="N-acetyltransferase" evidence="8">
    <location>
        <begin position="470"/>
        <end position="624"/>
    </location>
</feature>
<comment type="pathway">
    <text evidence="1">Amino-acid biosynthesis; L-arginine biosynthesis; N(2)-acetyl-L-ornithine from L-glutamate: step 1/4.</text>
</comment>
<dbReference type="SUPFAM" id="SSF53633">
    <property type="entry name" value="Carbamate kinase-like"/>
    <property type="match status" value="1"/>
</dbReference>
<reference evidence="9 10" key="1">
    <citation type="submission" date="2011-10" db="EMBL/GenBank/DDBJ databases">
        <authorList>
            <person name="Genoscope - CEA"/>
        </authorList>
    </citation>
    <scope>NUCLEOTIDE SEQUENCE [LARGE SCALE GENOMIC DNA]</scope>
    <source>
        <strain evidence="9 10">RCC 1105</strain>
    </source>
</reference>
<keyword evidence="10" id="KW-1185">Reference proteome</keyword>
<accession>K8E8X5</accession>
<organism evidence="9 10">
    <name type="scientific">Bathycoccus prasinos</name>
    <dbReference type="NCBI Taxonomy" id="41875"/>
    <lineage>
        <taxon>Eukaryota</taxon>
        <taxon>Viridiplantae</taxon>
        <taxon>Chlorophyta</taxon>
        <taxon>Mamiellophyceae</taxon>
        <taxon>Mamiellales</taxon>
        <taxon>Bathycoccaceae</taxon>
        <taxon>Bathycoccus</taxon>
    </lineage>
</organism>
<dbReference type="AlphaFoldDB" id="K8E8X5"/>
<dbReference type="EC" id="2.3.1.1" evidence="3"/>
<dbReference type="InterPro" id="IPR000182">
    <property type="entry name" value="GNAT_dom"/>
</dbReference>
<evidence type="ECO:0000256" key="7">
    <source>
        <dbReference type="SAM" id="MobiDB-lite"/>
    </source>
</evidence>
<proteinExistence type="inferred from homology"/>
<dbReference type="GO" id="GO:0006526">
    <property type="term" value="P:L-arginine biosynthetic process"/>
    <property type="evidence" value="ECO:0007669"/>
    <property type="project" value="UniProtKB-UniPathway"/>
</dbReference>
<dbReference type="STRING" id="41875.K8E8X5"/>
<dbReference type="Proteomes" id="UP000198341">
    <property type="component" value="Chromosome 1"/>
</dbReference>
<dbReference type="Gene3D" id="3.40.630.30">
    <property type="match status" value="1"/>
</dbReference>
<evidence type="ECO:0000256" key="4">
    <source>
        <dbReference type="ARBA" id="ARBA00022679"/>
    </source>
</evidence>
<sequence>MVMMMMMMMNAVSSSSPSLHPRPRFRRNHRFLTRAQSEADASTSASTSSNSSNSEKTTATGMNLATTTPALSNKDQFVNFFRTALPYITMHKSSVFVIHIPGNVMRDKKSNVFKSVMQDIIILRELGVKLVLVLGSDSQISDLTALKGEKPKFSVSKFGATRRITDEFSLEAAMEACGRNNIAVQAQLTRGPDVRLTRKHGDHYSDTGGFSGDGNNSGGRKENIRDIKNNGRNFPVATSGNYVYARRRGVVDGVDYGLTGEVVKIDKTSILETLEQGDVVLLSSLGFNAAGEVFNCVSRDIAVAAAIELNADKLIVLPEDGYLPRDETTNGKVKSYFTLSDAKKWMKNFAKGTEYEDLVENHRAYAWLRSGYASNGSSDVPGNGGASTNTKNPFTSSGENIQVNSWMRAQEMDYEWRVPSCPIEMCAATFACHCGVKRVHMVDPNKSGSLLMELFTSDGEGTMVAGDRYEGTRKATIYDCIGIHDMLQPLADAGIVVYRTEEELRRSVMNERVSFFVTERDGNIIACASLTEYENGKSYEIGSFAVAREYRREGRGDALLSYLEEHASEKGCERLFLLTTRTAEWFTSRGFEFDGAAEDESSTLPKGKEVVKGRGSLLFSKYMTIDSFLEES</sequence>
<dbReference type="OrthoDB" id="438291at2759"/>
<feature type="compositionally biased region" description="Basic and acidic residues" evidence="7">
    <location>
        <begin position="219"/>
        <end position="229"/>
    </location>
</feature>
<evidence type="ECO:0000256" key="5">
    <source>
        <dbReference type="ARBA" id="ARBA00023315"/>
    </source>
</evidence>
<dbReference type="Pfam" id="PF00696">
    <property type="entry name" value="AA_kinase"/>
    <property type="match status" value="1"/>
</dbReference>
<feature type="region of interest" description="Disordered" evidence="7">
    <location>
        <begin position="196"/>
        <end position="230"/>
    </location>
</feature>
<dbReference type="InterPro" id="IPR036393">
    <property type="entry name" value="AceGlu_kinase-like_sf"/>
</dbReference>
<comment type="similarity">
    <text evidence="2">Belongs to the acetyltransferase family. ArgA subfamily.</text>
</comment>
<dbReference type="PANTHER" id="PTHR30602">
    <property type="entry name" value="AMINO-ACID ACETYLTRANSFERASE"/>
    <property type="match status" value="1"/>
</dbReference>
<evidence type="ECO:0000256" key="2">
    <source>
        <dbReference type="ARBA" id="ARBA00009145"/>
    </source>
</evidence>
<gene>
    <name evidence="9" type="ORF">Bathy01g07010</name>
</gene>
<dbReference type="HAMAP" id="MF_01105">
    <property type="entry name" value="N_acetyl_glu_synth"/>
    <property type="match status" value="1"/>
</dbReference>
<dbReference type="GeneID" id="19018435"/>
<name>K8E8X5_9CHLO</name>
<keyword evidence="5" id="KW-0012">Acyltransferase</keyword>
<keyword evidence="4" id="KW-0808">Transferase</keyword>
<dbReference type="EMBL" id="FO082278">
    <property type="protein sequence ID" value="CCO14112.1"/>
    <property type="molecule type" value="Genomic_DNA"/>
</dbReference>
<dbReference type="InterPro" id="IPR010167">
    <property type="entry name" value="NH2A_AcTrfase"/>
</dbReference>
<evidence type="ECO:0000313" key="9">
    <source>
        <dbReference type="EMBL" id="CCO14112.1"/>
    </source>
</evidence>
<dbReference type="UniPathway" id="UPA00068">
    <property type="reaction ID" value="UER00106"/>
</dbReference>
<dbReference type="GO" id="GO:0005737">
    <property type="term" value="C:cytoplasm"/>
    <property type="evidence" value="ECO:0007669"/>
    <property type="project" value="InterPro"/>
</dbReference>
<dbReference type="RefSeq" id="XP_007515233.1">
    <property type="nucleotide sequence ID" value="XM_007515171.1"/>
</dbReference>
<dbReference type="SUPFAM" id="SSF55729">
    <property type="entry name" value="Acyl-CoA N-acyltransferases (Nat)"/>
    <property type="match status" value="1"/>
</dbReference>
<protein>
    <recommendedName>
        <fullName evidence="3">amino-acid N-acetyltransferase</fullName>
        <ecNumber evidence="3">2.3.1.1</ecNumber>
    </recommendedName>
</protein>
<dbReference type="Pfam" id="PF00583">
    <property type="entry name" value="Acetyltransf_1"/>
    <property type="match status" value="1"/>
</dbReference>
<evidence type="ECO:0000259" key="8">
    <source>
        <dbReference type="PROSITE" id="PS51186"/>
    </source>
</evidence>
<dbReference type="GO" id="GO:0004042">
    <property type="term" value="F:L-glutamate N-acetyltransferase activity"/>
    <property type="evidence" value="ECO:0007669"/>
    <property type="project" value="InterPro"/>
</dbReference>